<dbReference type="InterPro" id="IPR001763">
    <property type="entry name" value="Rhodanese-like_dom"/>
</dbReference>
<dbReference type="OrthoDB" id="5327538at2759"/>
<dbReference type="STRING" id="1116229.S3CVG6"/>
<feature type="domain" description="Rhodanese" evidence="1">
    <location>
        <begin position="355"/>
        <end position="381"/>
    </location>
</feature>
<evidence type="ECO:0000313" key="3">
    <source>
        <dbReference type="Proteomes" id="UP000016922"/>
    </source>
</evidence>
<keyword evidence="3" id="KW-1185">Reference proteome</keyword>
<protein>
    <recommendedName>
        <fullName evidence="1">Rhodanese domain-containing protein</fullName>
    </recommendedName>
</protein>
<dbReference type="PROSITE" id="PS50206">
    <property type="entry name" value="RHODANESE_3"/>
    <property type="match status" value="1"/>
</dbReference>
<dbReference type="RefSeq" id="XP_008081813.1">
    <property type="nucleotide sequence ID" value="XM_008083622.1"/>
</dbReference>
<accession>S3CVG6</accession>
<organism evidence="2 3">
    <name type="scientific">Glarea lozoyensis (strain ATCC 20868 / MF5171)</name>
    <dbReference type="NCBI Taxonomy" id="1116229"/>
    <lineage>
        <taxon>Eukaryota</taxon>
        <taxon>Fungi</taxon>
        <taxon>Dikarya</taxon>
        <taxon>Ascomycota</taxon>
        <taxon>Pezizomycotina</taxon>
        <taxon>Leotiomycetes</taxon>
        <taxon>Helotiales</taxon>
        <taxon>Helotiaceae</taxon>
        <taxon>Glarea</taxon>
    </lineage>
</organism>
<reference evidence="2 3" key="1">
    <citation type="journal article" date="2013" name="BMC Genomics">
        <title>Genomics-driven discovery of the pneumocandin biosynthetic gene cluster in the fungus Glarea lozoyensis.</title>
        <authorList>
            <person name="Chen L."/>
            <person name="Yue Q."/>
            <person name="Zhang X."/>
            <person name="Xiang M."/>
            <person name="Wang C."/>
            <person name="Li S."/>
            <person name="Che Y."/>
            <person name="Ortiz-Lopez F.J."/>
            <person name="Bills G.F."/>
            <person name="Liu X."/>
            <person name="An Z."/>
        </authorList>
    </citation>
    <scope>NUCLEOTIDE SEQUENCE [LARGE SCALE GENOMIC DNA]</scope>
    <source>
        <strain evidence="3">ATCC 20868 / MF5171</strain>
    </source>
</reference>
<evidence type="ECO:0000259" key="1">
    <source>
        <dbReference type="PROSITE" id="PS50206"/>
    </source>
</evidence>
<dbReference type="KEGG" id="glz:GLAREA_03369"/>
<dbReference type="AlphaFoldDB" id="S3CVG6"/>
<dbReference type="GeneID" id="19462424"/>
<proteinExistence type="predicted"/>
<name>S3CVG6_GLAL2</name>
<sequence>MADLNPRFEDIWMNTTIRTSILASLDITSICNLRLANTSCSDYSTRTLFKRTRLTFTPSALTRPSRVEALARIGEYIEHLTFCMPHTPETFLPPLLNPSSGQEVSFLYTPHTSTTSVKERPKYGNNFLADLLTQQYPPVFHAATNVPAFISAMGQMPNLRHLTVSCPGQDPAQRYRRSCVDYALISLRIALERAHLPKLEKLSLAHIHAAGLQYLRQFPGYGCTPSAGRRWKQIKKLNIVMDSWDFQGSRPGLDHLKILDDYIRNFAPELEKISFGWNGRKGPCPLTLFTDPLFAPPRKMAKLFAEVTSPMSPLPEAPRRPAMTFPKLRYMQVRNASMSVDQVADFVFEHRRTVKEFDFENVFLLNGGVWEDALAPLTRISGSDEWMSQQSNSDADSFTQSQGDSDYLDDLEEVIDTLSRSNSREPVMDVPIMIEKASSVHATKVKKRVRRRKRKEHREHKELKDYLEQPAVPQKPTSPLPLRPVISRPFISAPLPIDDPFVDVLPATAFVLPSTTFSPNPKPKPIVLDPNIQGVQRDILHDTTQQELADDPEKRVSTFRKAKETVLRQLSKEYCKGQEKKKGFFKNTCSAGWKSSAMLAHESRTALVPLMFSRY</sequence>
<gene>
    <name evidence="2" type="ORF">GLAREA_03369</name>
</gene>
<evidence type="ECO:0000313" key="2">
    <source>
        <dbReference type="EMBL" id="EPE30402.1"/>
    </source>
</evidence>
<dbReference type="EMBL" id="KE145363">
    <property type="protein sequence ID" value="EPE30402.1"/>
    <property type="molecule type" value="Genomic_DNA"/>
</dbReference>
<dbReference type="eggNOG" id="ENOG502SKB7">
    <property type="taxonomic scope" value="Eukaryota"/>
</dbReference>
<dbReference type="OMA" id="VMDVPIM"/>
<dbReference type="HOGENOM" id="CLU_009555_0_0_1"/>
<dbReference type="Proteomes" id="UP000016922">
    <property type="component" value="Unassembled WGS sequence"/>
</dbReference>